<organism evidence="1 2">
    <name type="scientific">Proteiniphilum saccharofermentans</name>
    <dbReference type="NCBI Taxonomy" id="1642647"/>
    <lineage>
        <taxon>Bacteria</taxon>
        <taxon>Pseudomonadati</taxon>
        <taxon>Bacteroidota</taxon>
        <taxon>Bacteroidia</taxon>
        <taxon>Bacteroidales</taxon>
        <taxon>Dysgonomonadaceae</taxon>
        <taxon>Proteiniphilum</taxon>
    </lineage>
</organism>
<dbReference type="RefSeq" id="WP_154671001.1">
    <property type="nucleotide sequence ID" value="NZ_LT605205.1"/>
</dbReference>
<dbReference type="EMBL" id="LT605205">
    <property type="protein sequence ID" value="SCD20767.1"/>
    <property type="molecule type" value="Genomic_DNA"/>
</dbReference>
<dbReference type="Pfam" id="PF13715">
    <property type="entry name" value="CarbopepD_reg_2"/>
    <property type="match status" value="1"/>
</dbReference>
<dbReference type="KEGG" id="psac:PSM36_1958"/>
<dbReference type="Proteomes" id="UP000187464">
    <property type="component" value="Chromosome I"/>
</dbReference>
<accession>A0A1R3T850</accession>
<dbReference type="InterPro" id="IPR043741">
    <property type="entry name" value="DUF5686"/>
</dbReference>
<keyword evidence="2" id="KW-1185">Reference proteome</keyword>
<dbReference type="STRING" id="1642647.PSM36_1958"/>
<proteinExistence type="predicted"/>
<reference evidence="1 2" key="1">
    <citation type="submission" date="2016-08" db="EMBL/GenBank/DDBJ databases">
        <authorList>
            <person name="Seilhamer J.J."/>
        </authorList>
    </citation>
    <scope>NUCLEOTIDE SEQUENCE [LARGE SCALE GENOMIC DNA]</scope>
    <source>
        <strain evidence="1">M3/6</strain>
    </source>
</reference>
<dbReference type="Pfam" id="PF18939">
    <property type="entry name" value="DUF5686"/>
    <property type="match status" value="1"/>
</dbReference>
<protein>
    <submittedName>
        <fullName evidence="1">Putative secreted protein</fullName>
    </submittedName>
</protein>
<dbReference type="AlphaFoldDB" id="A0A1R3T850"/>
<evidence type="ECO:0000313" key="1">
    <source>
        <dbReference type="EMBL" id="SCD20767.1"/>
    </source>
</evidence>
<name>A0A1R3T850_9BACT</name>
<evidence type="ECO:0000313" key="2">
    <source>
        <dbReference type="Proteomes" id="UP000187464"/>
    </source>
</evidence>
<dbReference type="SUPFAM" id="SSF49464">
    <property type="entry name" value="Carboxypeptidase regulatory domain-like"/>
    <property type="match status" value="1"/>
</dbReference>
<sequence length="534" mass="61232">MKKISILLFFLFLISAGVSVFGQNTLLKGVVTDAKYHTPVPYAALFIQGTSIGTVADNTGEFSLSVPDSITDRRLMVAREGFQLMSLSLDEHETERLIVALEPDDYVDRVRAIQDSIAVNSGAFGAFLARAVKFVTNDWIPLGDPETNRFDFGRIQTIPTYNPIEGIRLRAGIASNSRLSPHFFVKGYLAYGFRDQQLKYRGEAIYSFNKKAYHEDEFPKNNLRLVYENDLYSPGDMHSYALNDLLLITYRRSKNEAAYRNFAELNYEREYKNGLAHTFRVRRSRLVPQGKLQFDQDFEEGKVLTRGELNTTDVGVRLRYSVREAYHQQKRKRIPLEITSPVFFLSHTMGVDGFMGGEVAYHRSEFSAQKRFLLGNAGRLDVVGEVMKVWDKVPFPLLVYPNQRYRYHIENNFFFLNRPLEFVADEQYTLRMTFVGDDLLLAKMPVADMLQLKELVSFRIAHGRLSDKNNPALSPEGLYRFPSVSRQYGTVPYMEGSIGITNILGLLRVEYVHRFTYRDHPDALLGAFRVDVTL</sequence>
<gene>
    <name evidence="1" type="ORF">PSM36_1958</name>
</gene>
<dbReference type="Gene3D" id="2.60.40.1120">
    <property type="entry name" value="Carboxypeptidase-like, regulatory domain"/>
    <property type="match status" value="1"/>
</dbReference>
<dbReference type="InterPro" id="IPR008969">
    <property type="entry name" value="CarboxyPept-like_regulatory"/>
</dbReference>